<dbReference type="OrthoDB" id="433945at2759"/>
<dbReference type="EMBL" id="JAAPAO010000244">
    <property type="protein sequence ID" value="KAF4666069.1"/>
    <property type="molecule type" value="Genomic_DNA"/>
</dbReference>
<evidence type="ECO:0000256" key="1">
    <source>
        <dbReference type="SAM" id="MobiDB-lite"/>
    </source>
</evidence>
<dbReference type="Proteomes" id="UP000591131">
    <property type="component" value="Unassembled WGS sequence"/>
</dbReference>
<dbReference type="AlphaFoldDB" id="A0A7J6M3H0"/>
<sequence length="959" mass="105460">MDAAPLLRNSASIVREDSGRKLKRLEHFERGDTATAILKKTKYQVGRSVETYDEKERAGVQRAIEAEKRKNRYAVSRERMFDNRMYIYDDDAISMAKNTIDKVVENERLRKVRLKLKEQEASAAVAAPIGEDIPEKEEQEMGNGDKENTKAIKEDTPVKSEDSTKAKSDSSQQQQELHSGLQDDLHTAPARFTFEFRKATFPERGTRGSVSASIEPPRQAESNEIVNRLHKLASDATHPLPLELLNSLPISSLSSSDLSRVFWCVVKTNTSPLWKKGFNDLINALDGVVEDLSSKDAGRTLLGASQLRLPIGPLDTNPLVALIGALLCRVALEESIGHREALTGSSACVALCAVSKLIATTSDRPPSTWLDLHETVESLAGRLTGDGIPFLNSKEICVALSSMATSGVLHRVATATMLDQLLSDIRALRPTQLVGLMWALSKMNITISGSVMMETIWPAIGDLSKLSSREVASLLHSLGKCIKDQQVAVDLRKELSKHITATELNGNEICAVIEGLGKSEVDGDQVVEEVLQRLSAIKQTLSPSQIGRCLVAIRKLPKPSYEVHRELMELAEERLYAFKPQQYVTLLSDRNLIDVSSMSIFKKAKEHASSLSLGDLLKLLSLSPGDSLIERTIDDKVTEDYRFKRPNGASLASSYLETFGHNKGHVIRKQIPALVKMCRTSNELHWLLYAIGVLSNIDTMDHLHTHRGAQAIDAVVVDRIGVDEDPVGLLEALSFVKMDPTRSISALMTSLKSVWADLEAADRERALAAAVDLGIDTTVMSIEMPTTLAGVWANMVIKPDVCVAKSVLSSLTKELPSPQDRDRLEQILINTGGATSKERAFESNKYSRWISDALSYLRIPHQPDSVHLNGTCSILAALPTYGIGLLLDDSTYPGGRPTGRSLIRRRQLTDSTLLQQYSAIGEGQPEEASSMNDDDDAPIPVDYEICNTSNDHVSDKTCF</sequence>
<evidence type="ECO:0000313" key="2">
    <source>
        <dbReference type="EMBL" id="KAF4666069.1"/>
    </source>
</evidence>
<evidence type="ECO:0000313" key="3">
    <source>
        <dbReference type="Proteomes" id="UP000591131"/>
    </source>
</evidence>
<accession>A0A7J6M3H0</accession>
<reference evidence="2 3" key="1">
    <citation type="submission" date="2020-04" db="EMBL/GenBank/DDBJ databases">
        <title>Perkinsus chesapeaki whole genome sequence.</title>
        <authorList>
            <person name="Bogema D.R."/>
        </authorList>
    </citation>
    <scope>NUCLEOTIDE SEQUENCE [LARGE SCALE GENOMIC DNA]</scope>
    <source>
        <strain evidence="2">ATCC PRA-425</strain>
    </source>
</reference>
<keyword evidence="3" id="KW-1185">Reference proteome</keyword>
<comment type="caution">
    <text evidence="2">The sequence shown here is derived from an EMBL/GenBank/DDBJ whole genome shotgun (WGS) entry which is preliminary data.</text>
</comment>
<gene>
    <name evidence="2" type="ORF">FOL47_004292</name>
</gene>
<feature type="compositionally biased region" description="Basic and acidic residues" evidence="1">
    <location>
        <begin position="143"/>
        <end position="168"/>
    </location>
</feature>
<feature type="region of interest" description="Disordered" evidence="1">
    <location>
        <begin position="921"/>
        <end position="942"/>
    </location>
</feature>
<proteinExistence type="predicted"/>
<feature type="region of interest" description="Disordered" evidence="1">
    <location>
        <begin position="120"/>
        <end position="184"/>
    </location>
</feature>
<organism evidence="2 3">
    <name type="scientific">Perkinsus chesapeaki</name>
    <name type="common">Clam parasite</name>
    <name type="synonym">Perkinsus andrewsi</name>
    <dbReference type="NCBI Taxonomy" id="330153"/>
    <lineage>
        <taxon>Eukaryota</taxon>
        <taxon>Sar</taxon>
        <taxon>Alveolata</taxon>
        <taxon>Perkinsozoa</taxon>
        <taxon>Perkinsea</taxon>
        <taxon>Perkinsida</taxon>
        <taxon>Perkinsidae</taxon>
        <taxon>Perkinsus</taxon>
    </lineage>
</organism>
<name>A0A7J6M3H0_PERCH</name>
<protein>
    <submittedName>
        <fullName evidence="2">Uncharacterized protein</fullName>
    </submittedName>
</protein>